<evidence type="ECO:0000313" key="1">
    <source>
        <dbReference type="EMBL" id="AKQ08402.1"/>
    </source>
</evidence>
<gene>
    <name evidence="1" type="ORF">PBC2_087</name>
</gene>
<keyword evidence="2" id="KW-1185">Reference proteome</keyword>
<organism evidence="1 2">
    <name type="scientific">Bacillus phage PBC2</name>
    <dbReference type="NCBI Taxonomy" id="1675029"/>
    <lineage>
        <taxon>Viruses</taxon>
        <taxon>Duplodnaviria</taxon>
        <taxon>Heunggongvirae</taxon>
        <taxon>Uroviricota</taxon>
        <taxon>Caudoviricetes</taxon>
        <taxon>Andregratiavirinae</taxon>
        <taxon>Haetaevirus</taxon>
        <taxon>Haetaevirus PBC2</taxon>
    </lineage>
</organism>
<protein>
    <submittedName>
        <fullName evidence="1">Uncharacterized protein</fullName>
    </submittedName>
</protein>
<sequence length="156" mass="18616">MVNIELNEKLFEVDYKESLAQIHASFTRMEMDLKRETTQELSDELRRMDAMTQDVLHIIRLVKFNAVEGYTFAKMLQVIQQARGKIKDRMDERNMIKNLIKKYKESMKGQMGSVIQNQIALENYQEKRTYRLRELKELEGYADVINKQMKKIKEMS</sequence>
<dbReference type="EMBL" id="KT070867">
    <property type="protein sequence ID" value="AKQ08402.1"/>
    <property type="molecule type" value="Genomic_DNA"/>
</dbReference>
<proteinExistence type="predicted"/>
<dbReference type="Proteomes" id="UP000223102">
    <property type="component" value="Segment"/>
</dbReference>
<name>A0A218KBY4_9CAUD</name>
<accession>A0A218KBY4</accession>
<evidence type="ECO:0000313" key="2">
    <source>
        <dbReference type="Proteomes" id="UP000223102"/>
    </source>
</evidence>
<reference evidence="1 2" key="1">
    <citation type="submission" date="2015-06" db="EMBL/GenBank/DDBJ databases">
        <title>Complete genome sequence of Bacillus cereus phage PBC2.</title>
        <authorList>
            <person name="Kong M."/>
            <person name="Ryu S."/>
        </authorList>
    </citation>
    <scope>NUCLEOTIDE SEQUENCE [LARGE SCALE GENOMIC DNA]</scope>
</reference>